<proteinExistence type="predicted"/>
<dbReference type="InterPro" id="IPR029058">
    <property type="entry name" value="AB_hydrolase_fold"/>
</dbReference>
<evidence type="ECO:0000313" key="2">
    <source>
        <dbReference type="EMBL" id="MBC5840052.1"/>
    </source>
</evidence>
<dbReference type="InterPro" id="IPR050471">
    <property type="entry name" value="AB_hydrolase"/>
</dbReference>
<dbReference type="PRINTS" id="PR00111">
    <property type="entry name" value="ABHYDROLASE"/>
</dbReference>
<gene>
    <name evidence="2" type="ORF">H8R23_01425</name>
</gene>
<dbReference type="PANTHER" id="PTHR43433">
    <property type="entry name" value="HYDROLASE, ALPHA/BETA FOLD FAMILY PROTEIN"/>
    <property type="match status" value="1"/>
</dbReference>
<dbReference type="NCBIfam" id="NF041759">
    <property type="entry name" value="mac_hydro_EstT"/>
    <property type="match status" value="1"/>
</dbReference>
<sequence length="292" mass="32857">MNKQTETAAKIINANNIQLCTESFGSIKNPTILLVAGATVSMLFWDEEFCQKLAEKGFFVIRYDNRDVGKSTNYEPGSTPYDIVDLVDDAISILDGYHIDKANFVGMSLGGLITQIASVKYANRVDSITLISSGPWGDSDPTIPEMDTRILDFHGKAETVDWTDEDSVATYLIQGAELMSGRKQFDKQRSEKLIRAEFKRANNYISMFNHAALQGGEEYWNRLSEINQPTLIVHGTDDKIWHFKNSAVLLEKINGSKLITLDGTGHELHFEDWNKIIDGITQHTTNNKRMNK</sequence>
<dbReference type="SUPFAM" id="SSF53474">
    <property type="entry name" value="alpha/beta-Hydrolases"/>
    <property type="match status" value="1"/>
</dbReference>
<reference evidence="2 3" key="1">
    <citation type="submission" date="2020-08" db="EMBL/GenBank/DDBJ databases">
        <title>Description of novel Flavobacterium F-380 isolate.</title>
        <authorList>
            <person name="Saticioglu I.B."/>
            <person name="Duman M."/>
            <person name="Altun S."/>
        </authorList>
    </citation>
    <scope>NUCLEOTIDE SEQUENCE [LARGE SCALE GENOMIC DNA]</scope>
    <source>
        <strain evidence="2 3">F-380</strain>
    </source>
</reference>
<dbReference type="EMBL" id="JACRUJ010000001">
    <property type="protein sequence ID" value="MBC5840052.1"/>
    <property type="molecule type" value="Genomic_DNA"/>
</dbReference>
<keyword evidence="2" id="KW-0378">Hydrolase</keyword>
<organism evidence="2 3">
    <name type="scientific">Flavobacterium kayseriense</name>
    <dbReference type="NCBI Taxonomy" id="2764714"/>
    <lineage>
        <taxon>Bacteria</taxon>
        <taxon>Pseudomonadati</taxon>
        <taxon>Bacteroidota</taxon>
        <taxon>Flavobacteriia</taxon>
        <taxon>Flavobacteriales</taxon>
        <taxon>Flavobacteriaceae</taxon>
        <taxon>Flavobacterium</taxon>
    </lineage>
</organism>
<name>A0ABR7J4B4_9FLAO</name>
<dbReference type="Gene3D" id="3.40.50.1820">
    <property type="entry name" value="alpha/beta hydrolase"/>
    <property type="match status" value="1"/>
</dbReference>
<protein>
    <submittedName>
        <fullName evidence="2">Alpha/beta hydrolase</fullName>
    </submittedName>
</protein>
<keyword evidence="3" id="KW-1185">Reference proteome</keyword>
<dbReference type="InterPro" id="IPR000073">
    <property type="entry name" value="AB_hydrolase_1"/>
</dbReference>
<dbReference type="RefSeq" id="WP_187008661.1">
    <property type="nucleotide sequence ID" value="NZ_JACRUI010000001.1"/>
</dbReference>
<dbReference type="Pfam" id="PF00561">
    <property type="entry name" value="Abhydrolase_1"/>
    <property type="match status" value="1"/>
</dbReference>
<feature type="domain" description="AB hydrolase-1" evidence="1">
    <location>
        <begin position="30"/>
        <end position="271"/>
    </location>
</feature>
<accession>A0ABR7J4B4</accession>
<evidence type="ECO:0000313" key="3">
    <source>
        <dbReference type="Proteomes" id="UP000629963"/>
    </source>
</evidence>
<dbReference type="GO" id="GO:0016787">
    <property type="term" value="F:hydrolase activity"/>
    <property type="evidence" value="ECO:0007669"/>
    <property type="project" value="UniProtKB-KW"/>
</dbReference>
<dbReference type="Proteomes" id="UP000629963">
    <property type="component" value="Unassembled WGS sequence"/>
</dbReference>
<dbReference type="PANTHER" id="PTHR43433:SF5">
    <property type="entry name" value="AB HYDROLASE-1 DOMAIN-CONTAINING PROTEIN"/>
    <property type="match status" value="1"/>
</dbReference>
<evidence type="ECO:0000259" key="1">
    <source>
        <dbReference type="Pfam" id="PF00561"/>
    </source>
</evidence>
<comment type="caution">
    <text evidence="2">The sequence shown here is derived from an EMBL/GenBank/DDBJ whole genome shotgun (WGS) entry which is preliminary data.</text>
</comment>